<evidence type="ECO:0000256" key="1">
    <source>
        <dbReference type="SAM" id="SignalP"/>
    </source>
</evidence>
<comment type="caution">
    <text evidence="2">The sequence shown here is derived from an EMBL/GenBank/DDBJ whole genome shotgun (WGS) entry which is preliminary data.</text>
</comment>
<dbReference type="Pfam" id="PF03314">
    <property type="entry name" value="DUF273"/>
    <property type="match status" value="1"/>
</dbReference>
<dbReference type="EMBL" id="JPKZ01002259">
    <property type="protein sequence ID" value="KHN77644.1"/>
    <property type="molecule type" value="Genomic_DNA"/>
</dbReference>
<accession>A0A0B2V809</accession>
<gene>
    <name evidence="2" type="ORF">Tcan_15141</name>
</gene>
<dbReference type="InterPro" id="IPR004988">
    <property type="entry name" value="DUF273"/>
</dbReference>
<organism evidence="2 3">
    <name type="scientific">Toxocara canis</name>
    <name type="common">Canine roundworm</name>
    <dbReference type="NCBI Taxonomy" id="6265"/>
    <lineage>
        <taxon>Eukaryota</taxon>
        <taxon>Metazoa</taxon>
        <taxon>Ecdysozoa</taxon>
        <taxon>Nematoda</taxon>
        <taxon>Chromadorea</taxon>
        <taxon>Rhabditida</taxon>
        <taxon>Spirurina</taxon>
        <taxon>Ascaridomorpha</taxon>
        <taxon>Ascaridoidea</taxon>
        <taxon>Toxocaridae</taxon>
        <taxon>Toxocara</taxon>
    </lineage>
</organism>
<proteinExistence type="predicted"/>
<feature type="chain" id="PRO_5002079751" evidence="1">
    <location>
        <begin position="22"/>
        <end position="418"/>
    </location>
</feature>
<dbReference type="PANTHER" id="PTHR31562">
    <property type="entry name" value="PROTEIN CBG18972"/>
    <property type="match status" value="1"/>
</dbReference>
<dbReference type="InterPro" id="IPR029044">
    <property type="entry name" value="Nucleotide-diphossugar_trans"/>
</dbReference>
<name>A0A0B2V809_TOXCA</name>
<feature type="signal peptide" evidence="1">
    <location>
        <begin position="1"/>
        <end position="21"/>
    </location>
</feature>
<dbReference type="OMA" id="YMAYVTC"/>
<dbReference type="STRING" id="6265.A0A0B2V809"/>
<reference evidence="2 3" key="1">
    <citation type="submission" date="2014-11" db="EMBL/GenBank/DDBJ databases">
        <title>Genetic blueprint of the zoonotic pathogen Toxocara canis.</title>
        <authorList>
            <person name="Zhu X.-Q."/>
            <person name="Korhonen P.K."/>
            <person name="Cai H."/>
            <person name="Young N.D."/>
            <person name="Nejsum P."/>
            <person name="von Samson-Himmelstjerna G."/>
            <person name="Boag P.R."/>
            <person name="Tan P."/>
            <person name="Li Q."/>
            <person name="Min J."/>
            <person name="Yang Y."/>
            <person name="Wang X."/>
            <person name="Fang X."/>
            <person name="Hall R.S."/>
            <person name="Hofmann A."/>
            <person name="Sternberg P.W."/>
            <person name="Jex A.R."/>
            <person name="Gasser R.B."/>
        </authorList>
    </citation>
    <scope>NUCLEOTIDE SEQUENCE [LARGE SCALE GENOMIC DNA]</scope>
    <source>
        <strain evidence="2">PN_DK_2014</strain>
    </source>
</reference>
<protein>
    <submittedName>
        <fullName evidence="2">Uncharacterized protein</fullName>
    </submittedName>
</protein>
<dbReference type="Gene3D" id="3.90.550.10">
    <property type="entry name" value="Spore Coat Polysaccharide Biosynthesis Protein SpsA, Chain A"/>
    <property type="match status" value="1"/>
</dbReference>
<keyword evidence="1" id="KW-0732">Signal</keyword>
<sequence length="418" mass="48698">MRHKCCFIALTIFGSSLLIVALLSTCSTCPQGTLCFLRGNTQWHNEELFRSVQNGDAVIRKSITDHRGSTSADQRTAKFRFKYPQRISMGECPPLFGNITVLVAVTNRSYETHYRVAQETLECYLRSVNYNLLLVDLDSDKRVMKECKHDQVFFKKHCAASVYLEDTDWMLVLDADTGVVNPNHCIEEWIDPRVDLIFYERFFNWEIASGNYLVKNTPFARNFLRKWADWQYTQPSNWNGADNGVLQMHILQTVLPDAKQEIRNCDSIWHRGTDYDTYMAFVTCVKIYLGATRVWPGKIRILRRAHGWVRDGYLTAEHWSDRDFMLHGWKLQKIGEAGWESPFTDVMNAEECGQNFDAWHWRNTSHVSDEKIKKMLAEFEYHAARNYPKVAKLIPYLNEPDIAECFPSCDDYSMSQLE</sequence>
<dbReference type="AlphaFoldDB" id="A0A0B2V809"/>
<keyword evidence="3" id="KW-1185">Reference proteome</keyword>
<dbReference type="PANTHER" id="PTHR31562:SF8">
    <property type="entry name" value="ALPHA-1,6-MANNOSYLTRANSFERASE"/>
    <property type="match status" value="1"/>
</dbReference>
<evidence type="ECO:0000313" key="3">
    <source>
        <dbReference type="Proteomes" id="UP000031036"/>
    </source>
</evidence>
<evidence type="ECO:0000313" key="2">
    <source>
        <dbReference type="EMBL" id="KHN77644.1"/>
    </source>
</evidence>
<dbReference type="OrthoDB" id="407658at2759"/>
<dbReference type="Proteomes" id="UP000031036">
    <property type="component" value="Unassembled WGS sequence"/>
</dbReference>